<keyword evidence="3" id="KW-0808">Transferase</keyword>
<proteinExistence type="inferred from homology"/>
<dbReference type="InterPro" id="IPR000719">
    <property type="entry name" value="Prot_kinase_dom"/>
</dbReference>
<dbReference type="GO" id="GO:0046872">
    <property type="term" value="F:metal ion binding"/>
    <property type="evidence" value="ECO:0007669"/>
    <property type="project" value="UniProtKB-KW"/>
</dbReference>
<dbReference type="GO" id="GO:0005737">
    <property type="term" value="C:cytoplasm"/>
    <property type="evidence" value="ECO:0007669"/>
    <property type="project" value="TreeGrafter"/>
</dbReference>
<name>A0A060TC51_BLAAD</name>
<dbReference type="InterPro" id="IPR011989">
    <property type="entry name" value="ARM-like"/>
</dbReference>
<keyword evidence="7 11" id="KW-0067">ATP-binding</keyword>
<keyword evidence="2" id="KW-0723">Serine/threonine-protein kinase</keyword>
<keyword evidence="6" id="KW-0418">Kinase</keyword>
<dbReference type="SUPFAM" id="SSF48371">
    <property type="entry name" value="ARM repeat"/>
    <property type="match status" value="1"/>
</dbReference>
<feature type="domain" description="Protein kinase" evidence="13">
    <location>
        <begin position="35"/>
        <end position="285"/>
    </location>
</feature>
<dbReference type="Pfam" id="PF00069">
    <property type="entry name" value="Pkinase"/>
    <property type="match status" value="1"/>
</dbReference>
<dbReference type="InterPro" id="IPR016024">
    <property type="entry name" value="ARM-type_fold"/>
</dbReference>
<dbReference type="InterPro" id="IPR017441">
    <property type="entry name" value="Protein_kinase_ATP_BS"/>
</dbReference>
<feature type="binding site" evidence="11">
    <location>
        <position position="64"/>
    </location>
    <ligand>
        <name>ATP</name>
        <dbReference type="ChEBI" id="CHEBI:30616"/>
    </ligand>
</feature>
<evidence type="ECO:0000259" key="13">
    <source>
        <dbReference type="PROSITE" id="PS50011"/>
    </source>
</evidence>
<feature type="region of interest" description="Disordered" evidence="12">
    <location>
        <begin position="391"/>
        <end position="419"/>
    </location>
</feature>
<evidence type="ECO:0000256" key="2">
    <source>
        <dbReference type="ARBA" id="ARBA00022527"/>
    </source>
</evidence>
<evidence type="ECO:0000256" key="10">
    <source>
        <dbReference type="ARBA" id="ARBA00048679"/>
    </source>
</evidence>
<evidence type="ECO:0000256" key="6">
    <source>
        <dbReference type="ARBA" id="ARBA00022777"/>
    </source>
</evidence>
<evidence type="ECO:0000256" key="12">
    <source>
        <dbReference type="SAM" id="MobiDB-lite"/>
    </source>
</evidence>
<evidence type="ECO:0000256" key="8">
    <source>
        <dbReference type="ARBA" id="ARBA00025754"/>
    </source>
</evidence>
<dbReference type="GO" id="GO:0005524">
    <property type="term" value="F:ATP binding"/>
    <property type="evidence" value="ECO:0007669"/>
    <property type="project" value="UniProtKB-UniRule"/>
</dbReference>
<dbReference type="Gene3D" id="1.25.10.10">
    <property type="entry name" value="Leucine-rich Repeat Variant"/>
    <property type="match status" value="2"/>
</dbReference>
<dbReference type="SUPFAM" id="SSF56112">
    <property type="entry name" value="Protein kinase-like (PK-like)"/>
    <property type="match status" value="1"/>
</dbReference>
<protein>
    <recommendedName>
        <fullName evidence="1">non-specific serine/threonine protein kinase</fullName>
        <ecNumber evidence="1">2.7.11.1</ecNumber>
    </recommendedName>
</protein>
<comment type="similarity">
    <text evidence="8">Belongs to the protein kinase superfamily. STE Ser/Thr protein kinase family.</text>
</comment>
<dbReference type="GO" id="GO:0004674">
    <property type="term" value="F:protein serine/threonine kinase activity"/>
    <property type="evidence" value="ECO:0007669"/>
    <property type="project" value="UniProtKB-KW"/>
</dbReference>
<dbReference type="InterPro" id="IPR053235">
    <property type="entry name" value="Ser_Thr_kinase"/>
</dbReference>
<dbReference type="AlphaFoldDB" id="A0A060TC51"/>
<evidence type="ECO:0000256" key="3">
    <source>
        <dbReference type="ARBA" id="ARBA00022679"/>
    </source>
</evidence>
<evidence type="ECO:0000256" key="5">
    <source>
        <dbReference type="ARBA" id="ARBA00022741"/>
    </source>
</evidence>
<comment type="catalytic activity">
    <reaction evidence="9">
        <text>L-threonyl-[protein] + ATP = O-phospho-L-threonyl-[protein] + ADP + H(+)</text>
        <dbReference type="Rhea" id="RHEA:46608"/>
        <dbReference type="Rhea" id="RHEA-COMP:11060"/>
        <dbReference type="Rhea" id="RHEA-COMP:11605"/>
        <dbReference type="ChEBI" id="CHEBI:15378"/>
        <dbReference type="ChEBI" id="CHEBI:30013"/>
        <dbReference type="ChEBI" id="CHEBI:30616"/>
        <dbReference type="ChEBI" id="CHEBI:61977"/>
        <dbReference type="ChEBI" id="CHEBI:456216"/>
        <dbReference type="EC" id="2.7.11.1"/>
    </reaction>
</comment>
<evidence type="ECO:0000256" key="4">
    <source>
        <dbReference type="ARBA" id="ARBA00022723"/>
    </source>
</evidence>
<dbReference type="PANTHER" id="PTHR24361:SF433">
    <property type="entry name" value="PROTEIN KINASE DOMAIN-CONTAINING PROTEIN"/>
    <property type="match status" value="1"/>
</dbReference>
<feature type="compositionally biased region" description="Polar residues" evidence="12">
    <location>
        <begin position="15"/>
        <end position="24"/>
    </location>
</feature>
<dbReference type="PhylomeDB" id="A0A060TC51"/>
<dbReference type="FunFam" id="3.30.200.20:FF:000042">
    <property type="entry name" value="Aurora kinase A"/>
    <property type="match status" value="1"/>
</dbReference>
<evidence type="ECO:0000256" key="11">
    <source>
        <dbReference type="PROSITE-ProRule" id="PRU10141"/>
    </source>
</evidence>
<feature type="region of interest" description="Disordered" evidence="12">
    <location>
        <begin position="490"/>
        <end position="548"/>
    </location>
</feature>
<organism evidence="14">
    <name type="scientific">Blastobotrys adeninivorans</name>
    <name type="common">Yeast</name>
    <name type="synonym">Arxula adeninivorans</name>
    <dbReference type="NCBI Taxonomy" id="409370"/>
    <lineage>
        <taxon>Eukaryota</taxon>
        <taxon>Fungi</taxon>
        <taxon>Dikarya</taxon>
        <taxon>Ascomycota</taxon>
        <taxon>Saccharomycotina</taxon>
        <taxon>Dipodascomycetes</taxon>
        <taxon>Dipodascales</taxon>
        <taxon>Trichomonascaceae</taxon>
        <taxon>Blastobotrys</taxon>
    </lineage>
</organism>
<evidence type="ECO:0000256" key="9">
    <source>
        <dbReference type="ARBA" id="ARBA00047899"/>
    </source>
</evidence>
<dbReference type="CDD" id="cd06627">
    <property type="entry name" value="STKc_Cdc7_like"/>
    <property type="match status" value="1"/>
</dbReference>
<keyword evidence="4" id="KW-0479">Metal-binding</keyword>
<dbReference type="Gene3D" id="1.10.510.10">
    <property type="entry name" value="Transferase(Phosphotransferase) domain 1"/>
    <property type="match status" value="1"/>
</dbReference>
<dbReference type="EC" id="2.7.11.1" evidence="1"/>
<dbReference type="PANTHER" id="PTHR24361">
    <property type="entry name" value="MITOGEN-ACTIVATED KINASE KINASE KINASE"/>
    <property type="match status" value="1"/>
</dbReference>
<reference evidence="14" key="2">
    <citation type="submission" date="2014-06" db="EMBL/GenBank/DDBJ databases">
        <title>The complete genome of Blastobotrys (Arxula) adeninivorans LS3 - a yeast of biotechnological interest.</title>
        <authorList>
            <person name="Kunze G."/>
            <person name="Gaillardin C."/>
            <person name="Czernicka M."/>
            <person name="Durrens P."/>
            <person name="Martin T."/>
            <person name="Boer E."/>
            <person name="Gabaldon T."/>
            <person name="Cruz J."/>
            <person name="Talla E."/>
            <person name="Marck C."/>
            <person name="Goffeau A."/>
            <person name="Barbe V."/>
            <person name="Baret P."/>
            <person name="Baronian K."/>
            <person name="Beier S."/>
            <person name="Bleykasten C."/>
            <person name="Bode R."/>
            <person name="Casaregola S."/>
            <person name="Despons L."/>
            <person name="Fairhead C."/>
            <person name="Giersberg M."/>
            <person name="Gierski P."/>
            <person name="Hahnel U."/>
            <person name="Hartmann A."/>
            <person name="Jankowska D."/>
            <person name="Jubin C."/>
            <person name="Jung P."/>
            <person name="Lafontaine I."/>
            <person name="Leh-Louis V."/>
            <person name="Lemaire M."/>
            <person name="Marcet-Houben M."/>
            <person name="Mascher M."/>
            <person name="Morel G."/>
            <person name="Richard G.-F."/>
            <person name="Riechen J."/>
            <person name="Sacerdot C."/>
            <person name="Sarkar A."/>
            <person name="Savel G."/>
            <person name="Schacherer J."/>
            <person name="Sherman D."/>
            <person name="Straub M.-L."/>
            <person name="Stein N."/>
            <person name="Thierry A."/>
            <person name="Trautwein-Schult A."/>
            <person name="Westhof E."/>
            <person name="Worch S."/>
            <person name="Dujon B."/>
            <person name="Souciet J.-L."/>
            <person name="Wincker P."/>
            <person name="Scholz U."/>
            <person name="Neuveglise N."/>
        </authorList>
    </citation>
    <scope>NUCLEOTIDE SEQUENCE</scope>
    <source>
        <strain evidence="14">LS3</strain>
    </source>
</reference>
<dbReference type="PROSITE" id="PS00107">
    <property type="entry name" value="PROTEIN_KINASE_ATP"/>
    <property type="match status" value="1"/>
</dbReference>
<evidence type="ECO:0000313" key="14">
    <source>
        <dbReference type="EMBL" id="CDP36761.1"/>
    </source>
</evidence>
<dbReference type="SMART" id="SM00220">
    <property type="entry name" value="S_TKc"/>
    <property type="match status" value="1"/>
</dbReference>
<sequence length="1114" mass="124295">MSGPATPRRRREDTQTIVSSTPSQKLKDSDALSNYTLGDCLGRGAHASVYRALNLATGETVAVKQINLDSIQSTDVASIMMEIDLLKNLNHPNIVKYHGFVKTHDTLSIILEYCENGSLSNICRRFGKFPEKLVAVYIYQVLQGLAYLHVQGTIHRDIKGANILTTKDGLAKLADFGVATKIAQLDDNSVVGTPNWMAPEVIEMNGATSASDIWSLGCTIVELLTGKPPYHNLQQMPALFAIVNDDHPPIPEGVSPVVKDFLLQCFQKDPNLRVSAKKLLKHPWMQSVDNSRNHVQTTAKYDDIVKSVQMWNSAIERPKPDSAVKSPLSFVSQKLDSPFKPMSDPFLSIRQFNQTKRSQLQLQGSTAKNNENWDDVFDDDIAENLHTLSIASPTPGQNNSRPLNFLGPDSPFRDDDTADYSQDLEGELKVEKLRMATKKSSRNFPQVLRPSDITNIRQESAFRQVTSLKDYTEAENNEDYSDLFDQAEQFQKSDPSLQIKPPRRRSHDSNNYAQDENDNNDINDLSDRDDDDPFSAVNGFEDDAGSGDFEANIERDRIAQAHQRVEALVENLNGKDKELIEIATELTSLLSDLPELSKTLMRSHGLLSIVEILENDNEDAVIESLLGCLNLVMSQNHQAIENICLIGGIPVISRFATKSFPITIRCQAAEFVRIVCGSSNLNLQIFISCNGLAILIDLAEEDYLTHSVLVDHGVEGIWRIFQSQASVPRNDLSRMLSSSSVVESLAITLYDAAAVATPDSQVPNVPEMILSILFHFSQCDSYVKERIATRTIFRALFRSYPMLSSQNQLTLLKMVKNLSSIPSNFAVMQNSNVIETLVHIILQSRKSDTFKDIASQVLHTLFNICRLNKSLQEEAAASGVIPLLQEVILKDLPMKQFALPILCEMPSAGKVCRKLLWQNDGLSTYLYLTSDLYWQVNAYDAIATWYLEEPATIEERLCQPSYVKRLLAGIDESKGDALNAVLESLEKILRASRKISAALPHDSLFTRAKRRLKTSRPIVKLNLLRVVRIVLDQYPPSTAAIKSAGLDKTIEVLATPSSPVLVRELAKEILMITEKPAYPMPRAPSFHKQDLLSRDCGTRRYSGLIASPRVGRRV</sequence>
<dbReference type="EMBL" id="HG937692">
    <property type="protein sequence ID" value="CDP36761.1"/>
    <property type="molecule type" value="Genomic_DNA"/>
</dbReference>
<dbReference type="FunFam" id="1.10.510.10:FF:000946">
    <property type="entry name" value="Probable serine/threonine-protein kinase DDB_G0284251"/>
    <property type="match status" value="1"/>
</dbReference>
<evidence type="ECO:0000256" key="1">
    <source>
        <dbReference type="ARBA" id="ARBA00012513"/>
    </source>
</evidence>
<gene>
    <name evidence="14" type="ORF">GNLVRS02_ARAD1B20350g</name>
</gene>
<reference evidence="14" key="1">
    <citation type="submission" date="2014-02" db="EMBL/GenBank/DDBJ databases">
        <authorList>
            <person name="Genoscope - CEA"/>
        </authorList>
    </citation>
    <scope>NUCLEOTIDE SEQUENCE</scope>
    <source>
        <strain evidence="14">LS3</strain>
    </source>
</reference>
<dbReference type="InterPro" id="IPR011009">
    <property type="entry name" value="Kinase-like_dom_sf"/>
</dbReference>
<evidence type="ECO:0000256" key="7">
    <source>
        <dbReference type="ARBA" id="ARBA00022840"/>
    </source>
</evidence>
<feature type="region of interest" description="Disordered" evidence="12">
    <location>
        <begin position="1"/>
        <end position="25"/>
    </location>
</feature>
<dbReference type="PROSITE" id="PS50011">
    <property type="entry name" value="PROTEIN_KINASE_DOM"/>
    <property type="match status" value="1"/>
</dbReference>
<feature type="compositionally biased region" description="Polar residues" evidence="12">
    <location>
        <begin position="391"/>
        <end position="402"/>
    </location>
</feature>
<keyword evidence="5 11" id="KW-0547">Nucleotide-binding</keyword>
<accession>A0A060TC51</accession>
<comment type="catalytic activity">
    <reaction evidence="10">
        <text>L-seryl-[protein] + ATP = O-phospho-L-seryl-[protein] + ADP + H(+)</text>
        <dbReference type="Rhea" id="RHEA:17989"/>
        <dbReference type="Rhea" id="RHEA-COMP:9863"/>
        <dbReference type="Rhea" id="RHEA-COMP:11604"/>
        <dbReference type="ChEBI" id="CHEBI:15378"/>
        <dbReference type="ChEBI" id="CHEBI:29999"/>
        <dbReference type="ChEBI" id="CHEBI:30616"/>
        <dbReference type="ChEBI" id="CHEBI:83421"/>
        <dbReference type="ChEBI" id="CHEBI:456216"/>
        <dbReference type="EC" id="2.7.11.1"/>
    </reaction>
</comment>